<dbReference type="InterPro" id="IPR036249">
    <property type="entry name" value="Thioredoxin-like_sf"/>
</dbReference>
<dbReference type="PANTHER" id="PTHR36057:SF1">
    <property type="entry name" value="LIPOPROTEIN LIPID ATTACHMENT SITE-LIKE PROTEIN, PUTATIVE (DUF1223)-RELATED"/>
    <property type="match status" value="1"/>
</dbReference>
<evidence type="ECO:0000313" key="2">
    <source>
        <dbReference type="EMBL" id="GHC46577.1"/>
    </source>
</evidence>
<evidence type="ECO:0000256" key="1">
    <source>
        <dbReference type="SAM" id="SignalP"/>
    </source>
</evidence>
<dbReference type="SUPFAM" id="SSF52833">
    <property type="entry name" value="Thioredoxin-like"/>
    <property type="match status" value="1"/>
</dbReference>
<protein>
    <recommendedName>
        <fullName evidence="4">DUF1223 domain-containing protein</fullName>
    </recommendedName>
</protein>
<dbReference type="PANTHER" id="PTHR36057">
    <property type="match status" value="1"/>
</dbReference>
<organism evidence="2 3">
    <name type="scientific">Neogemmobacter tilapiae</name>
    <dbReference type="NCBI Taxonomy" id="875041"/>
    <lineage>
        <taxon>Bacteria</taxon>
        <taxon>Pseudomonadati</taxon>
        <taxon>Pseudomonadota</taxon>
        <taxon>Alphaproteobacteria</taxon>
        <taxon>Rhodobacterales</taxon>
        <taxon>Paracoccaceae</taxon>
        <taxon>Neogemmobacter</taxon>
    </lineage>
</organism>
<reference evidence="2" key="1">
    <citation type="journal article" date="2014" name="Int. J. Syst. Evol. Microbiol.">
        <title>Complete genome sequence of Corynebacterium casei LMG S-19264T (=DSM 44701T), isolated from a smear-ripened cheese.</title>
        <authorList>
            <consortium name="US DOE Joint Genome Institute (JGI-PGF)"/>
            <person name="Walter F."/>
            <person name="Albersmeier A."/>
            <person name="Kalinowski J."/>
            <person name="Ruckert C."/>
        </authorList>
    </citation>
    <scope>NUCLEOTIDE SEQUENCE</scope>
    <source>
        <strain evidence="2">KCTC 23310</strain>
    </source>
</reference>
<dbReference type="Pfam" id="PF06764">
    <property type="entry name" value="DUF1223"/>
    <property type="match status" value="1"/>
</dbReference>
<keyword evidence="3" id="KW-1185">Reference proteome</keyword>
<name>A0A918WIF5_9RHOB</name>
<dbReference type="InterPro" id="IPR010634">
    <property type="entry name" value="DUF1223"/>
</dbReference>
<proteinExistence type="predicted"/>
<evidence type="ECO:0008006" key="4">
    <source>
        <dbReference type="Google" id="ProtNLM"/>
    </source>
</evidence>
<dbReference type="EMBL" id="BMYJ01000001">
    <property type="protein sequence ID" value="GHC46577.1"/>
    <property type="molecule type" value="Genomic_DNA"/>
</dbReference>
<reference evidence="2" key="2">
    <citation type="submission" date="2020-09" db="EMBL/GenBank/DDBJ databases">
        <authorList>
            <person name="Sun Q."/>
            <person name="Kim S."/>
        </authorList>
    </citation>
    <scope>NUCLEOTIDE SEQUENCE</scope>
    <source>
        <strain evidence="2">KCTC 23310</strain>
    </source>
</reference>
<dbReference type="AlphaFoldDB" id="A0A918WIF5"/>
<dbReference type="Proteomes" id="UP000638981">
    <property type="component" value="Unassembled WGS sequence"/>
</dbReference>
<comment type="caution">
    <text evidence="2">The sequence shown here is derived from an EMBL/GenBank/DDBJ whole genome shotgun (WGS) entry which is preliminary data.</text>
</comment>
<dbReference type="RefSeq" id="WP_229804426.1">
    <property type="nucleotide sequence ID" value="NZ_BMYJ01000001.1"/>
</dbReference>
<feature type="signal peptide" evidence="1">
    <location>
        <begin position="1"/>
        <end position="23"/>
    </location>
</feature>
<keyword evidence="1" id="KW-0732">Signal</keyword>
<accession>A0A918WIF5</accession>
<gene>
    <name evidence="2" type="ORF">GCM10007315_05390</name>
</gene>
<feature type="chain" id="PRO_5036930057" description="DUF1223 domain-containing protein" evidence="1">
    <location>
        <begin position="24"/>
        <end position="233"/>
    </location>
</feature>
<sequence>MPRSFAAGAIGLWLASLPLASVAQQAVVVELYTSQGCSSCPPADAFLGELTKDAGVIPLALHVDYWDYIGWADVFAQPGFTRRQHAYAKATGSKMVYTPQLIIAGQVADQDHGVEGIWQQIKAKAESAPAVGLSVERAGETLTVRAEALVAQDHPLAVQLVRYTPEQVVTIERGENAGQTITYHNVVTSWERLAEWDGQAPLEISAAIAGDAPAVIIVQRAGPGEILAAARVE</sequence>
<evidence type="ECO:0000313" key="3">
    <source>
        <dbReference type="Proteomes" id="UP000638981"/>
    </source>
</evidence>